<dbReference type="InterPro" id="IPR029151">
    <property type="entry name" value="Sensor-like_sf"/>
</dbReference>
<dbReference type="PANTHER" id="PTHR45228">
    <property type="entry name" value="CYCLIC DI-GMP PHOSPHODIESTERASE TM_0186-RELATED"/>
    <property type="match status" value="1"/>
</dbReference>
<dbReference type="SMART" id="SM00062">
    <property type="entry name" value="PBPb"/>
    <property type="match status" value="1"/>
</dbReference>
<feature type="domain" description="HD-GYP" evidence="2">
    <location>
        <begin position="831"/>
        <end position="1035"/>
    </location>
</feature>
<gene>
    <name evidence="3" type="ORF">MPL1_03198</name>
</gene>
<dbReference type="SUPFAM" id="SSF109604">
    <property type="entry name" value="HD-domain/PDEase-like"/>
    <property type="match status" value="2"/>
</dbReference>
<evidence type="ECO:0000256" key="1">
    <source>
        <dbReference type="SAM" id="Phobius"/>
    </source>
</evidence>
<dbReference type="SMART" id="SM00471">
    <property type="entry name" value="HDc"/>
    <property type="match status" value="1"/>
</dbReference>
<dbReference type="RefSeq" id="WP_009725674.1">
    <property type="nucleotide sequence ID" value="NZ_APHR01000015.1"/>
</dbReference>
<dbReference type="PATRIC" id="fig|1286106.3.peg.639"/>
<accession>M7NY14</accession>
<reference evidence="3 4" key="1">
    <citation type="journal article" date="2013" name="Genome Announc.">
        <title>Draft Genome Sequence of Methylophaga lonarensis MPLT, a Haloalkaliphilic (Non-Methane-Utilizing) Methylotroph.</title>
        <authorList>
            <person name="Shetty S.A."/>
            <person name="Marathe N.P."/>
            <person name="Munot H."/>
            <person name="Antony C.P."/>
            <person name="Dhotre D.P."/>
            <person name="Murrell J.C."/>
            <person name="Shouche Y.S."/>
        </authorList>
    </citation>
    <scope>NUCLEOTIDE SEQUENCE [LARGE SCALE GENOMIC DNA]</scope>
    <source>
        <strain evidence="3 4">MPL</strain>
    </source>
</reference>
<dbReference type="SUPFAM" id="SSF103190">
    <property type="entry name" value="Sensory domain-like"/>
    <property type="match status" value="1"/>
</dbReference>
<dbReference type="InterPro" id="IPR037522">
    <property type="entry name" value="HD_GYP_dom"/>
</dbReference>
<dbReference type="InterPro" id="IPR052020">
    <property type="entry name" value="Cyclic_di-GMP/3'3'-cGAMP_PDE"/>
</dbReference>
<dbReference type="eggNOG" id="COG0834">
    <property type="taxonomic scope" value="Bacteria"/>
</dbReference>
<proteinExistence type="predicted"/>
<keyword evidence="4" id="KW-1185">Reference proteome</keyword>
<keyword evidence="1" id="KW-1133">Transmembrane helix</keyword>
<dbReference type="eggNOG" id="COG3437">
    <property type="taxonomic scope" value="Bacteria"/>
</dbReference>
<dbReference type="Gene3D" id="1.10.3210.10">
    <property type="entry name" value="Hypothetical protein af1432"/>
    <property type="match status" value="2"/>
</dbReference>
<dbReference type="PROSITE" id="PS51832">
    <property type="entry name" value="HD_GYP"/>
    <property type="match status" value="1"/>
</dbReference>
<keyword evidence="1" id="KW-0812">Transmembrane</keyword>
<organism evidence="3 4">
    <name type="scientific">Methylophaga lonarensis MPL</name>
    <dbReference type="NCBI Taxonomy" id="1286106"/>
    <lineage>
        <taxon>Bacteria</taxon>
        <taxon>Pseudomonadati</taxon>
        <taxon>Pseudomonadota</taxon>
        <taxon>Gammaproteobacteria</taxon>
        <taxon>Thiotrichales</taxon>
        <taxon>Piscirickettsiaceae</taxon>
        <taxon>Methylophaga</taxon>
    </lineage>
</organism>
<dbReference type="GO" id="GO:0008081">
    <property type="term" value="F:phosphoric diester hydrolase activity"/>
    <property type="evidence" value="ECO:0007669"/>
    <property type="project" value="UniProtKB-ARBA"/>
</dbReference>
<name>M7NY14_9GAMM</name>
<dbReference type="CDD" id="cd00077">
    <property type="entry name" value="HDc"/>
    <property type="match status" value="2"/>
</dbReference>
<dbReference type="EMBL" id="APHR01000015">
    <property type="protein sequence ID" value="EMR13693.1"/>
    <property type="molecule type" value="Genomic_DNA"/>
</dbReference>
<evidence type="ECO:0000259" key="2">
    <source>
        <dbReference type="PROSITE" id="PS51832"/>
    </source>
</evidence>
<dbReference type="Pfam" id="PF13487">
    <property type="entry name" value="HD_5"/>
    <property type="match status" value="1"/>
</dbReference>
<dbReference type="Gene3D" id="6.10.340.10">
    <property type="match status" value="1"/>
</dbReference>
<dbReference type="Gene3D" id="3.40.190.10">
    <property type="entry name" value="Periplasmic binding protein-like II"/>
    <property type="match status" value="2"/>
</dbReference>
<dbReference type="InterPro" id="IPR001638">
    <property type="entry name" value="Solute-binding_3/MltF_N"/>
</dbReference>
<evidence type="ECO:0000313" key="4">
    <source>
        <dbReference type="Proteomes" id="UP000012019"/>
    </source>
</evidence>
<feature type="transmembrane region" description="Helical" evidence="1">
    <location>
        <begin position="587"/>
        <end position="606"/>
    </location>
</feature>
<dbReference type="Gene3D" id="3.30.450.20">
    <property type="entry name" value="PAS domain"/>
    <property type="match status" value="1"/>
</dbReference>
<dbReference type="CDD" id="cd01007">
    <property type="entry name" value="PBP2_BvgS_HisK_like"/>
    <property type="match status" value="1"/>
</dbReference>
<dbReference type="STRING" id="1286106.MPL1_03198"/>
<dbReference type="SUPFAM" id="SSF53850">
    <property type="entry name" value="Periplasmic binding protein-like II"/>
    <property type="match status" value="1"/>
</dbReference>
<dbReference type="AlphaFoldDB" id="M7NY14"/>
<dbReference type="OrthoDB" id="9764808at2"/>
<dbReference type="Proteomes" id="UP000012019">
    <property type="component" value="Unassembled WGS sequence"/>
</dbReference>
<sequence length="1049" mass="119772">MPLMLPKRNFRISIRQAVISVFLLSTLLIATLVTGLQYYFNRAIATESTLLAYQHTAKGTRDYLENIDKKAISVTRLLSQYPRLTSGNNISTQARDLFAEVMLDNPIFYAIYVGFNNGNVYQLVNLEAHDGIRQQLRAEPADRWAIVSVSSQSGERQRRFEYFDAEFNRRDTRQHPVDYDASKRSWFTQAVPGSVHKTDPYLLQHLQTPGRTYSTRISEQNAVIAVDITLAALETFLQSQELSETSEIFLYQATGDVIASNQLPVEEDLPELPRLELTNSQQQLIDKGYLLVSNEVDWPPINFAVAGQPYGYAIDVLKAISSMTGVELRFVNGLSWPEMASMFLANELDIIQPVFFSEERQILGRMTDAFLEVPYGAITRRGSADISEFSQLNGHIVAIPRGWSLIGNLQRLFPEIDILEVDSVSDMFRAVSQGEAYAGVDSAIVLAHTRQQFFLEDIQLHQPLDPGAAALPTSLHFLVARDKSPLTDVFNQAISAIPASFWQKLQQKWLQPEMQARHYHGVVPYAELMHPDVLQQHDDLRMIDIAGETYFVYLTPIGGQHSHQEYFAILTPASLVMAPVLSRLKTSIALTILALLILLPFIWLFASPLIKQIRALLADSEKIKQRAYAQVSQVDSRITEIRDLASSMISMSESIQRHEAEQVALMESFIELIAQAIDDKSPYTAGHCARVPELAFMLAEKAIESDVSAFRDFRFENEQQWREFRIGAWLHDCGKITTPEHIIDKGTKLEAIYNRIHEVRMRFEVLWRDAEIQYWNKQSQSPEKKTEHLQALERQQQQLQADFEFIAGLNIGGESVTEEDLKRLEQLAEITWQRHFDDRLGLSPVEEARYVSTDIKLPTTEYLLADKAEHIIKRQYEVSFDPRLGINMKVPEHLYNLGEIHNLSIYRGTLTPEDRFKINEHMISTIKMLDSLPFPPELARVPRYASTHHETLTGSGYPRGLKAEDLSIPERIMVLADIFEALTAADRPYKRAKPVSVAIDILHSMVENQHVDRDVFELFLRSGIYLHYAQRFLPEEQIDEVDINQYFSQ</sequence>
<dbReference type="Pfam" id="PF00497">
    <property type="entry name" value="SBP_bac_3"/>
    <property type="match status" value="1"/>
</dbReference>
<dbReference type="InterPro" id="IPR003607">
    <property type="entry name" value="HD/PDEase_dom"/>
</dbReference>
<dbReference type="PANTHER" id="PTHR45228:SF5">
    <property type="entry name" value="CYCLIC DI-GMP PHOSPHODIESTERASE VC_1348-RELATED"/>
    <property type="match status" value="1"/>
</dbReference>
<evidence type="ECO:0000313" key="3">
    <source>
        <dbReference type="EMBL" id="EMR13693.1"/>
    </source>
</evidence>
<dbReference type="eggNOG" id="COG2206">
    <property type="taxonomic scope" value="Bacteria"/>
</dbReference>
<comment type="caution">
    <text evidence="3">The sequence shown here is derived from an EMBL/GenBank/DDBJ whole genome shotgun (WGS) entry which is preliminary data.</text>
</comment>
<protein>
    <submittedName>
        <fullName evidence="3">HAMP domain protein</fullName>
    </submittedName>
</protein>
<keyword evidence="1" id="KW-0472">Membrane</keyword>